<dbReference type="Gene3D" id="3.40.50.1820">
    <property type="entry name" value="alpha/beta hydrolase"/>
    <property type="match status" value="1"/>
</dbReference>
<proteinExistence type="predicted"/>
<feature type="compositionally biased region" description="Polar residues" evidence="1">
    <location>
        <begin position="1"/>
        <end position="14"/>
    </location>
</feature>
<accession>A0A382BJE7</accession>
<dbReference type="PANTHER" id="PTHR37946:SF1">
    <property type="entry name" value="SLL1969 PROTEIN"/>
    <property type="match status" value="1"/>
</dbReference>
<dbReference type="AlphaFoldDB" id="A0A382BJE7"/>
<sequence length="221" mass="24961">MSCSTSRPTQSDESQSAEKETVVLLHGQGRTRASMLVLSKRFKAAGYQTANFSYFQMNKPLDQISGELIAFIREKVQTPRYHLIGHSLGNVIIRDAFRQEYPSGLGRIVMLAPPNRAAHLAKRFKNNLLYRWFTGDSGQKLSEEDFFRELPVPVVEFGVIAGDKGQKITFSEPNDGLVAVEATKLEGMSDFIVLHHAHTFIMNCKDTFDHCREFLEEGSFQ</sequence>
<dbReference type="PANTHER" id="PTHR37946">
    <property type="entry name" value="SLL1969 PROTEIN"/>
    <property type="match status" value="1"/>
</dbReference>
<dbReference type="InterPro" id="IPR029058">
    <property type="entry name" value="AB_hydrolase_fold"/>
</dbReference>
<organism evidence="2">
    <name type="scientific">marine metagenome</name>
    <dbReference type="NCBI Taxonomy" id="408172"/>
    <lineage>
        <taxon>unclassified sequences</taxon>
        <taxon>metagenomes</taxon>
        <taxon>ecological metagenomes</taxon>
    </lineage>
</organism>
<name>A0A382BJE7_9ZZZZ</name>
<evidence type="ECO:0008006" key="3">
    <source>
        <dbReference type="Google" id="ProtNLM"/>
    </source>
</evidence>
<dbReference type="EMBL" id="UINC01029895">
    <property type="protein sequence ID" value="SVB13402.1"/>
    <property type="molecule type" value="Genomic_DNA"/>
</dbReference>
<dbReference type="SUPFAM" id="SSF53474">
    <property type="entry name" value="alpha/beta-Hydrolases"/>
    <property type="match status" value="1"/>
</dbReference>
<evidence type="ECO:0000256" key="1">
    <source>
        <dbReference type="SAM" id="MobiDB-lite"/>
    </source>
</evidence>
<protein>
    <recommendedName>
        <fullName evidence="3">DUF676 domain-containing protein</fullName>
    </recommendedName>
</protein>
<evidence type="ECO:0000313" key="2">
    <source>
        <dbReference type="EMBL" id="SVB13402.1"/>
    </source>
</evidence>
<gene>
    <name evidence="2" type="ORF">METZ01_LOCUS166256</name>
</gene>
<reference evidence="2" key="1">
    <citation type="submission" date="2018-05" db="EMBL/GenBank/DDBJ databases">
        <authorList>
            <person name="Lanie J.A."/>
            <person name="Ng W.-L."/>
            <person name="Kazmierczak K.M."/>
            <person name="Andrzejewski T.M."/>
            <person name="Davidsen T.M."/>
            <person name="Wayne K.J."/>
            <person name="Tettelin H."/>
            <person name="Glass J.I."/>
            <person name="Rusch D."/>
            <person name="Podicherti R."/>
            <person name="Tsui H.-C.T."/>
            <person name="Winkler M.E."/>
        </authorList>
    </citation>
    <scope>NUCLEOTIDE SEQUENCE</scope>
</reference>
<feature type="region of interest" description="Disordered" evidence="1">
    <location>
        <begin position="1"/>
        <end position="20"/>
    </location>
</feature>